<name>A0A812DZR5_ACAPH</name>
<evidence type="ECO:0000313" key="3">
    <source>
        <dbReference type="Proteomes" id="UP000597762"/>
    </source>
</evidence>
<feature type="compositionally biased region" description="Low complexity" evidence="1">
    <location>
        <begin position="9"/>
        <end position="20"/>
    </location>
</feature>
<gene>
    <name evidence="2" type="ORF">SPHA_62935</name>
</gene>
<accession>A0A812DZR5</accession>
<evidence type="ECO:0000313" key="2">
    <source>
        <dbReference type="EMBL" id="CAE1311526.1"/>
    </source>
</evidence>
<organism evidence="2 3">
    <name type="scientific">Acanthosepion pharaonis</name>
    <name type="common">Pharaoh cuttlefish</name>
    <name type="synonym">Sepia pharaonis</name>
    <dbReference type="NCBI Taxonomy" id="158019"/>
    <lineage>
        <taxon>Eukaryota</taxon>
        <taxon>Metazoa</taxon>
        <taxon>Spiralia</taxon>
        <taxon>Lophotrochozoa</taxon>
        <taxon>Mollusca</taxon>
        <taxon>Cephalopoda</taxon>
        <taxon>Coleoidea</taxon>
        <taxon>Decapodiformes</taxon>
        <taxon>Sepiida</taxon>
        <taxon>Sepiina</taxon>
        <taxon>Sepiidae</taxon>
        <taxon>Acanthosepion</taxon>
    </lineage>
</organism>
<sequence>MKPTNTLVASPFSAGGSSPSRWGLCPRPRAQGDLELLNLPLKFGQRPFRFTRLVAFVLRYVGARTALTLWSNCAKTRSADSAKSSRGVALVIGAMICATDLGKCSSHKPRRTFSDTLCFSQLVPHISEKLGWRFVASSDVPQYLLDHIFLERPVRLRIASFK</sequence>
<comment type="caution">
    <text evidence="2">The sequence shown here is derived from an EMBL/GenBank/DDBJ whole genome shotgun (WGS) entry which is preliminary data.</text>
</comment>
<feature type="region of interest" description="Disordered" evidence="1">
    <location>
        <begin position="1"/>
        <end position="20"/>
    </location>
</feature>
<keyword evidence="3" id="KW-1185">Reference proteome</keyword>
<protein>
    <submittedName>
        <fullName evidence="2">Uncharacterized protein</fullName>
    </submittedName>
</protein>
<dbReference type="EMBL" id="CAHIKZ030004502">
    <property type="protein sequence ID" value="CAE1311526.1"/>
    <property type="molecule type" value="Genomic_DNA"/>
</dbReference>
<dbReference type="AlphaFoldDB" id="A0A812DZR5"/>
<evidence type="ECO:0000256" key="1">
    <source>
        <dbReference type="SAM" id="MobiDB-lite"/>
    </source>
</evidence>
<reference evidence="2" key="1">
    <citation type="submission" date="2021-01" db="EMBL/GenBank/DDBJ databases">
        <authorList>
            <person name="Li R."/>
            <person name="Bekaert M."/>
        </authorList>
    </citation>
    <scope>NUCLEOTIDE SEQUENCE</scope>
    <source>
        <strain evidence="2">Farmed</strain>
    </source>
</reference>
<proteinExistence type="predicted"/>
<dbReference type="Proteomes" id="UP000597762">
    <property type="component" value="Unassembled WGS sequence"/>
</dbReference>